<organism evidence="2 3">
    <name type="scientific">Pseudobythopirellula maris</name>
    <dbReference type="NCBI Taxonomy" id="2527991"/>
    <lineage>
        <taxon>Bacteria</taxon>
        <taxon>Pseudomonadati</taxon>
        <taxon>Planctomycetota</taxon>
        <taxon>Planctomycetia</taxon>
        <taxon>Pirellulales</taxon>
        <taxon>Lacipirellulaceae</taxon>
        <taxon>Pseudobythopirellula</taxon>
    </lineage>
</organism>
<evidence type="ECO:0000313" key="3">
    <source>
        <dbReference type="Proteomes" id="UP000315440"/>
    </source>
</evidence>
<feature type="chain" id="PRO_5022771694" evidence="1">
    <location>
        <begin position="31"/>
        <end position="162"/>
    </location>
</feature>
<accession>A0A5C5ZPB8</accession>
<protein>
    <submittedName>
        <fullName evidence="2">Uncharacterized protein</fullName>
    </submittedName>
</protein>
<dbReference type="AlphaFoldDB" id="A0A5C5ZPB8"/>
<name>A0A5C5ZPB8_9BACT</name>
<gene>
    <name evidence="2" type="ORF">Mal64_25070</name>
</gene>
<sequence length="162" mass="17322" precursor="true">MNPTITVRRAPIGLLATLAAAWLCVAPAAAQQTNYSSAYQQMIKSRPNMDAGVDRYLYNKYYRDNPAISPYLSGAVLGGTQSGTAYTEVVRADQQRRAAAMTAQAQYVQQRKLQGNVGYTAHPGAGYMGAMPGAGLQKPNAAVGGASRSGAYQNHWYGGWAR</sequence>
<comment type="caution">
    <text evidence="2">The sequence shown here is derived from an EMBL/GenBank/DDBJ whole genome shotgun (WGS) entry which is preliminary data.</text>
</comment>
<dbReference type="EMBL" id="SJPQ01000002">
    <property type="protein sequence ID" value="TWT89016.1"/>
    <property type="molecule type" value="Genomic_DNA"/>
</dbReference>
<evidence type="ECO:0000313" key="2">
    <source>
        <dbReference type="EMBL" id="TWT89016.1"/>
    </source>
</evidence>
<dbReference type="OrthoDB" id="281667at2"/>
<evidence type="ECO:0000256" key="1">
    <source>
        <dbReference type="SAM" id="SignalP"/>
    </source>
</evidence>
<dbReference type="RefSeq" id="WP_146400561.1">
    <property type="nucleotide sequence ID" value="NZ_SJPQ01000002.1"/>
</dbReference>
<proteinExistence type="predicted"/>
<keyword evidence="1" id="KW-0732">Signal</keyword>
<reference evidence="2 3" key="1">
    <citation type="submission" date="2019-02" db="EMBL/GenBank/DDBJ databases">
        <title>Deep-cultivation of Planctomycetes and their phenomic and genomic characterization uncovers novel biology.</title>
        <authorList>
            <person name="Wiegand S."/>
            <person name="Jogler M."/>
            <person name="Boedeker C."/>
            <person name="Pinto D."/>
            <person name="Vollmers J."/>
            <person name="Rivas-Marin E."/>
            <person name="Kohn T."/>
            <person name="Peeters S.H."/>
            <person name="Heuer A."/>
            <person name="Rast P."/>
            <person name="Oberbeckmann S."/>
            <person name="Bunk B."/>
            <person name="Jeske O."/>
            <person name="Meyerdierks A."/>
            <person name="Storesund J.E."/>
            <person name="Kallscheuer N."/>
            <person name="Luecker S."/>
            <person name="Lage O.M."/>
            <person name="Pohl T."/>
            <person name="Merkel B.J."/>
            <person name="Hornburger P."/>
            <person name="Mueller R.-W."/>
            <person name="Bruemmer F."/>
            <person name="Labrenz M."/>
            <person name="Spormann A.M."/>
            <person name="Op Den Camp H."/>
            <person name="Overmann J."/>
            <person name="Amann R."/>
            <person name="Jetten M.S.M."/>
            <person name="Mascher T."/>
            <person name="Medema M.H."/>
            <person name="Devos D.P."/>
            <person name="Kaster A.-K."/>
            <person name="Ovreas L."/>
            <person name="Rohde M."/>
            <person name="Galperin M.Y."/>
            <person name="Jogler C."/>
        </authorList>
    </citation>
    <scope>NUCLEOTIDE SEQUENCE [LARGE SCALE GENOMIC DNA]</scope>
    <source>
        <strain evidence="2 3">Mal64</strain>
    </source>
</reference>
<keyword evidence="3" id="KW-1185">Reference proteome</keyword>
<dbReference type="Proteomes" id="UP000315440">
    <property type="component" value="Unassembled WGS sequence"/>
</dbReference>
<feature type="signal peptide" evidence="1">
    <location>
        <begin position="1"/>
        <end position="30"/>
    </location>
</feature>